<comment type="caution">
    <text evidence="2">The sequence shown here is derived from an EMBL/GenBank/DDBJ whole genome shotgun (WGS) entry which is preliminary data.</text>
</comment>
<protein>
    <submittedName>
        <fullName evidence="2">Uncharacterized protein</fullName>
    </submittedName>
</protein>
<dbReference type="AlphaFoldDB" id="A0AA39CHH8"/>
<evidence type="ECO:0000256" key="1">
    <source>
        <dbReference type="SAM" id="MobiDB-lite"/>
    </source>
</evidence>
<keyword evidence="3" id="KW-1185">Reference proteome</keyword>
<feature type="compositionally biased region" description="Basic and acidic residues" evidence="1">
    <location>
        <begin position="63"/>
        <end position="73"/>
    </location>
</feature>
<organism evidence="2 3">
    <name type="scientific">Cladophialophora chaetospira</name>
    <dbReference type="NCBI Taxonomy" id="386627"/>
    <lineage>
        <taxon>Eukaryota</taxon>
        <taxon>Fungi</taxon>
        <taxon>Dikarya</taxon>
        <taxon>Ascomycota</taxon>
        <taxon>Pezizomycotina</taxon>
        <taxon>Eurotiomycetes</taxon>
        <taxon>Chaetothyriomycetidae</taxon>
        <taxon>Chaetothyriales</taxon>
        <taxon>Herpotrichiellaceae</taxon>
        <taxon>Cladophialophora</taxon>
    </lineage>
</organism>
<feature type="compositionally biased region" description="Polar residues" evidence="1">
    <location>
        <begin position="38"/>
        <end position="52"/>
    </location>
</feature>
<gene>
    <name evidence="2" type="ORF">H2200_007218</name>
</gene>
<dbReference type="EMBL" id="JAPDRK010000010">
    <property type="protein sequence ID" value="KAJ9608230.1"/>
    <property type="molecule type" value="Genomic_DNA"/>
</dbReference>
<evidence type="ECO:0000313" key="2">
    <source>
        <dbReference type="EMBL" id="KAJ9608230.1"/>
    </source>
</evidence>
<sequence length="346" mass="38239">MAARSSSAIDEGGHPPSAQTARHDDPGNLVQLLHGFDTTGSGTQLDETNTGLPPSHLATEGANTRDGEKKVGDEDPDSHSSSQRVYSKDGSLFRNAALKEHIEDSFNNASSKKRQSSWMASLRVRDPITGGINLRLHSAEVSGASADPKLQLMGVAQEVRDKILRYVLISDRPIPLGFWMQLTTRSFHDVSDEHNAMQETRLVGCMIKTKDYQSELRDRTSVLRACKQACAEGRPVFYGENTWLKKDGENFEILRSESPKAKVAIWNPGRYGVRLDDLHLFSWENDGNGRICDMYVDMHSGAAGLTVATKPGAQYDRNGYPLNTGIQDVLLDCQKIYEAPSTAFRK</sequence>
<evidence type="ECO:0000313" key="3">
    <source>
        <dbReference type="Proteomes" id="UP001172673"/>
    </source>
</evidence>
<reference evidence="2" key="1">
    <citation type="submission" date="2022-10" db="EMBL/GenBank/DDBJ databases">
        <title>Culturing micro-colonial fungi from biological soil crusts in the Mojave desert and describing Neophaeococcomyces mojavensis, and introducing the new genera and species Taxawa tesnikishii.</title>
        <authorList>
            <person name="Kurbessoian T."/>
            <person name="Stajich J.E."/>
        </authorList>
    </citation>
    <scope>NUCLEOTIDE SEQUENCE</scope>
    <source>
        <strain evidence="2">TK_41</strain>
    </source>
</reference>
<dbReference type="Proteomes" id="UP001172673">
    <property type="component" value="Unassembled WGS sequence"/>
</dbReference>
<accession>A0AA39CHH8</accession>
<feature type="region of interest" description="Disordered" evidence="1">
    <location>
        <begin position="1"/>
        <end position="87"/>
    </location>
</feature>
<proteinExistence type="predicted"/>
<name>A0AA39CHH8_9EURO</name>